<evidence type="ECO:0000256" key="1">
    <source>
        <dbReference type="SAM" id="MobiDB-lite"/>
    </source>
</evidence>
<evidence type="ECO:0000256" key="2">
    <source>
        <dbReference type="SAM" id="SignalP"/>
    </source>
</evidence>
<dbReference type="KEGG" id="pry:Prubr_11940"/>
<dbReference type="Proteomes" id="UP000680866">
    <property type="component" value="Chromosome"/>
</dbReference>
<evidence type="ECO:0008006" key="5">
    <source>
        <dbReference type="Google" id="ProtNLM"/>
    </source>
</evidence>
<feature type="signal peptide" evidence="2">
    <location>
        <begin position="1"/>
        <end position="30"/>
    </location>
</feature>
<dbReference type="Gene3D" id="2.60.40.3780">
    <property type="match status" value="1"/>
</dbReference>
<protein>
    <recommendedName>
        <fullName evidence="5">Bacterial Ig domain-containing protein</fullName>
    </recommendedName>
</protein>
<feature type="region of interest" description="Disordered" evidence="1">
    <location>
        <begin position="31"/>
        <end position="53"/>
    </location>
</feature>
<dbReference type="PROSITE" id="PS51257">
    <property type="entry name" value="PROKAR_LIPOPROTEIN"/>
    <property type="match status" value="1"/>
</dbReference>
<sequence length="121" mass="12578">MRPNRMQRTQHARRALAAAVLVGAVALTSACSGGGNGPSWQGGGQEQEQRPKATAAITVPAADAQDVPASTEITFTAEGATQTTVELKNAAGEAVEGALTPTARVGCRRGNWTTRPPTRRR</sequence>
<feature type="region of interest" description="Disordered" evidence="1">
    <location>
        <begin position="101"/>
        <end position="121"/>
    </location>
</feature>
<organism evidence="3 4">
    <name type="scientific">Polymorphospora rubra</name>
    <dbReference type="NCBI Taxonomy" id="338584"/>
    <lineage>
        <taxon>Bacteria</taxon>
        <taxon>Bacillati</taxon>
        <taxon>Actinomycetota</taxon>
        <taxon>Actinomycetes</taxon>
        <taxon>Micromonosporales</taxon>
        <taxon>Micromonosporaceae</taxon>
        <taxon>Polymorphospora</taxon>
    </lineage>
</organism>
<reference evidence="3" key="1">
    <citation type="submission" date="2020-08" db="EMBL/GenBank/DDBJ databases">
        <title>Whole genome shotgun sequence of Polymorphospora rubra NBRC 101157.</title>
        <authorList>
            <person name="Komaki H."/>
            <person name="Tamura T."/>
        </authorList>
    </citation>
    <scope>NUCLEOTIDE SEQUENCE</scope>
    <source>
        <strain evidence="3">NBRC 101157</strain>
    </source>
</reference>
<keyword evidence="2" id="KW-0732">Signal</keyword>
<dbReference type="EMBL" id="AP023359">
    <property type="protein sequence ID" value="BCJ64173.1"/>
    <property type="molecule type" value="Genomic_DNA"/>
</dbReference>
<keyword evidence="4" id="KW-1185">Reference proteome</keyword>
<evidence type="ECO:0000313" key="4">
    <source>
        <dbReference type="Proteomes" id="UP000680866"/>
    </source>
</evidence>
<name>A0A810MX40_9ACTN</name>
<feature type="chain" id="PRO_5039301809" description="Bacterial Ig domain-containing protein" evidence="2">
    <location>
        <begin position="31"/>
        <end position="121"/>
    </location>
</feature>
<feature type="compositionally biased region" description="Gly residues" evidence="1">
    <location>
        <begin position="32"/>
        <end position="45"/>
    </location>
</feature>
<proteinExistence type="predicted"/>
<accession>A0A810MX40</accession>
<evidence type="ECO:0000313" key="3">
    <source>
        <dbReference type="EMBL" id="BCJ64173.1"/>
    </source>
</evidence>
<feature type="compositionally biased region" description="Polar residues" evidence="1">
    <location>
        <begin position="111"/>
        <end position="121"/>
    </location>
</feature>
<gene>
    <name evidence="3" type="ORF">Prubr_11940</name>
</gene>
<dbReference type="AlphaFoldDB" id="A0A810MX40"/>